<dbReference type="GO" id="GO:0003995">
    <property type="term" value="F:acyl-CoA dehydrogenase activity"/>
    <property type="evidence" value="ECO:0007669"/>
    <property type="project" value="TreeGrafter"/>
</dbReference>
<comment type="cofactor">
    <cofactor evidence="1">
        <name>FAD</name>
        <dbReference type="ChEBI" id="CHEBI:57692"/>
    </cofactor>
</comment>
<keyword evidence="4" id="KW-0274">FAD</keyword>
<dbReference type="InterPro" id="IPR037069">
    <property type="entry name" value="AcylCoA_DH/ox_N_sf"/>
</dbReference>
<dbReference type="InterPro" id="IPR009075">
    <property type="entry name" value="AcylCo_DH/oxidase_C"/>
</dbReference>
<dbReference type="InterPro" id="IPR036250">
    <property type="entry name" value="AcylCo_DH-like_C"/>
</dbReference>
<evidence type="ECO:0000313" key="8">
    <source>
        <dbReference type="EMBL" id="RHW24898.1"/>
    </source>
</evidence>
<dbReference type="Gene3D" id="1.20.140.10">
    <property type="entry name" value="Butyryl-CoA Dehydrogenase, subunit A, domain 3"/>
    <property type="match status" value="1"/>
</dbReference>
<evidence type="ECO:0000256" key="4">
    <source>
        <dbReference type="ARBA" id="ARBA00022827"/>
    </source>
</evidence>
<dbReference type="Gene3D" id="2.40.110.10">
    <property type="entry name" value="Butyryl-CoA Dehydrogenase, subunit A, domain 2"/>
    <property type="match status" value="1"/>
</dbReference>
<evidence type="ECO:0000256" key="3">
    <source>
        <dbReference type="ARBA" id="ARBA00022630"/>
    </source>
</evidence>
<protein>
    <submittedName>
        <fullName evidence="8">Acyl-CoA dehydrogenase</fullName>
    </submittedName>
</protein>
<dbReference type="Pfam" id="PF00441">
    <property type="entry name" value="Acyl-CoA_dh_1"/>
    <property type="match status" value="1"/>
</dbReference>
<dbReference type="InterPro" id="IPR013786">
    <property type="entry name" value="AcylCoA_DH/ox_N"/>
</dbReference>
<evidence type="ECO:0000259" key="6">
    <source>
        <dbReference type="Pfam" id="PF00441"/>
    </source>
</evidence>
<dbReference type="PANTHER" id="PTHR43884">
    <property type="entry name" value="ACYL-COA DEHYDROGENASE"/>
    <property type="match status" value="1"/>
</dbReference>
<dbReference type="InterPro" id="IPR046373">
    <property type="entry name" value="Acyl-CoA_Oxase/DH_mid-dom_sf"/>
</dbReference>
<proteinExistence type="inferred from homology"/>
<name>A0A417XWN5_9ACTN</name>
<evidence type="ECO:0000256" key="2">
    <source>
        <dbReference type="ARBA" id="ARBA00009347"/>
    </source>
</evidence>
<sequence>MHPWPELHPELLAPVPEREELRQVVREVLAKHADHEQVRAAADSAAGYSEDLWRLLNVELEISRLAVAENLGGNGFGLQELFVVIEECGAGLLPEPVLSSAALGCQALAAADDPASITDLLTPALSGELVVTVATGADPLTAAQDPDGRWRVSGGRARVLHGAAAGLVVVDAVTPQGAVLFAVAATDVAVRPRTTVDLTRRQADLSFDAAPARLLVGVPRAAAVIDRLDLIGRAALAAEHTGIVGELLDRTCEYVTQRDQFGRAVGSFQAIKHRLADVLVDRERARSASRYAAAVLDGEPDTAALPVAVAAAACADAAMRTAHEAVQLHGGIGFTWEHRAHYYVRRVLGDEGLFGASREHRARIAELVEV</sequence>
<dbReference type="RefSeq" id="WP_118927441.1">
    <property type="nucleotide sequence ID" value="NZ_QXGH01000028.1"/>
</dbReference>
<keyword evidence="5" id="KW-0560">Oxidoreductase</keyword>
<reference evidence="8 9" key="1">
    <citation type="submission" date="2018-09" db="EMBL/GenBank/DDBJ databases">
        <title>Genome sequencing of Nocardioides immobilis CCTCC AB 2017083 for comparison to Nocardioides silvaticus.</title>
        <authorList>
            <person name="Li C."/>
            <person name="Wang G."/>
        </authorList>
    </citation>
    <scope>NUCLEOTIDE SEQUENCE [LARGE SCALE GENOMIC DNA]</scope>
    <source>
        <strain evidence="8 9">CCTCC AB 2017083</strain>
    </source>
</reference>
<dbReference type="OrthoDB" id="7328575at2"/>
<dbReference type="AlphaFoldDB" id="A0A417XWN5"/>
<keyword evidence="9" id="KW-1185">Reference proteome</keyword>
<dbReference type="Pfam" id="PF02771">
    <property type="entry name" value="Acyl-CoA_dh_N"/>
    <property type="match status" value="1"/>
</dbReference>
<evidence type="ECO:0000313" key="9">
    <source>
        <dbReference type="Proteomes" id="UP000283644"/>
    </source>
</evidence>
<comment type="caution">
    <text evidence="8">The sequence shown here is derived from an EMBL/GenBank/DDBJ whole genome shotgun (WGS) entry which is preliminary data.</text>
</comment>
<feature type="domain" description="Acyl-CoA dehydrogenase/oxidase C-terminal" evidence="6">
    <location>
        <begin position="232"/>
        <end position="366"/>
    </location>
</feature>
<evidence type="ECO:0000256" key="1">
    <source>
        <dbReference type="ARBA" id="ARBA00001974"/>
    </source>
</evidence>
<organism evidence="8 9">
    <name type="scientific">Nocardioides immobilis</name>
    <dbReference type="NCBI Taxonomy" id="2049295"/>
    <lineage>
        <taxon>Bacteria</taxon>
        <taxon>Bacillati</taxon>
        <taxon>Actinomycetota</taxon>
        <taxon>Actinomycetes</taxon>
        <taxon>Propionibacteriales</taxon>
        <taxon>Nocardioidaceae</taxon>
        <taxon>Nocardioides</taxon>
    </lineage>
</organism>
<dbReference type="SUPFAM" id="SSF47203">
    <property type="entry name" value="Acyl-CoA dehydrogenase C-terminal domain-like"/>
    <property type="match status" value="1"/>
</dbReference>
<dbReference type="Proteomes" id="UP000283644">
    <property type="component" value="Unassembled WGS sequence"/>
</dbReference>
<keyword evidence="3" id="KW-0285">Flavoprotein</keyword>
<dbReference type="PANTHER" id="PTHR43884:SF20">
    <property type="entry name" value="ACYL-COA DEHYDROGENASE FADE28"/>
    <property type="match status" value="1"/>
</dbReference>
<dbReference type="SUPFAM" id="SSF56645">
    <property type="entry name" value="Acyl-CoA dehydrogenase NM domain-like"/>
    <property type="match status" value="1"/>
</dbReference>
<comment type="similarity">
    <text evidence="2">Belongs to the acyl-CoA dehydrogenase family.</text>
</comment>
<dbReference type="GO" id="GO:0050660">
    <property type="term" value="F:flavin adenine dinucleotide binding"/>
    <property type="evidence" value="ECO:0007669"/>
    <property type="project" value="InterPro"/>
</dbReference>
<dbReference type="InterPro" id="IPR009100">
    <property type="entry name" value="AcylCoA_DH/oxidase_NM_dom_sf"/>
</dbReference>
<dbReference type="Gene3D" id="1.10.540.10">
    <property type="entry name" value="Acyl-CoA dehydrogenase/oxidase, N-terminal domain"/>
    <property type="match status" value="1"/>
</dbReference>
<dbReference type="EMBL" id="QXGH01000028">
    <property type="protein sequence ID" value="RHW24898.1"/>
    <property type="molecule type" value="Genomic_DNA"/>
</dbReference>
<evidence type="ECO:0000256" key="5">
    <source>
        <dbReference type="ARBA" id="ARBA00023002"/>
    </source>
</evidence>
<accession>A0A417XWN5</accession>
<gene>
    <name evidence="8" type="ORF">D0Z08_22105</name>
</gene>
<evidence type="ECO:0000259" key="7">
    <source>
        <dbReference type="Pfam" id="PF02771"/>
    </source>
</evidence>
<feature type="domain" description="Acyl-CoA dehydrogenase/oxidase N-terminal" evidence="7">
    <location>
        <begin position="16"/>
        <end position="128"/>
    </location>
</feature>